<dbReference type="EMBL" id="SNRW01018540">
    <property type="protein sequence ID" value="KAA6367240.1"/>
    <property type="molecule type" value="Genomic_DNA"/>
</dbReference>
<sequence>MRVIVKLFENLRLAYFFLDQLILDLSKKRCFLHRGWERYGSLRERLLLKLFGDLTCKLALMKLSKQVVRPVLVCCVVP</sequence>
<dbReference type="AlphaFoldDB" id="A0A5J4UAL2"/>
<gene>
    <name evidence="1" type="ORF">EZS28_037233</name>
</gene>
<accession>A0A5J4UAL2</accession>
<dbReference type="Proteomes" id="UP000324800">
    <property type="component" value="Unassembled WGS sequence"/>
</dbReference>
<reference evidence="1 2" key="1">
    <citation type="submission" date="2019-03" db="EMBL/GenBank/DDBJ databases">
        <title>Single cell metagenomics reveals metabolic interactions within the superorganism composed of flagellate Streblomastix strix and complex community of Bacteroidetes bacteria on its surface.</title>
        <authorList>
            <person name="Treitli S.C."/>
            <person name="Kolisko M."/>
            <person name="Husnik F."/>
            <person name="Keeling P."/>
            <person name="Hampl V."/>
        </authorList>
    </citation>
    <scope>NUCLEOTIDE SEQUENCE [LARGE SCALE GENOMIC DNA]</scope>
    <source>
        <strain evidence="1">ST1C</strain>
    </source>
</reference>
<organism evidence="1 2">
    <name type="scientific">Streblomastix strix</name>
    <dbReference type="NCBI Taxonomy" id="222440"/>
    <lineage>
        <taxon>Eukaryota</taxon>
        <taxon>Metamonada</taxon>
        <taxon>Preaxostyla</taxon>
        <taxon>Oxymonadida</taxon>
        <taxon>Streblomastigidae</taxon>
        <taxon>Streblomastix</taxon>
    </lineage>
</organism>
<name>A0A5J4UAL2_9EUKA</name>
<evidence type="ECO:0000313" key="1">
    <source>
        <dbReference type="EMBL" id="KAA6367240.1"/>
    </source>
</evidence>
<proteinExistence type="predicted"/>
<evidence type="ECO:0000313" key="2">
    <source>
        <dbReference type="Proteomes" id="UP000324800"/>
    </source>
</evidence>
<comment type="caution">
    <text evidence="1">The sequence shown here is derived from an EMBL/GenBank/DDBJ whole genome shotgun (WGS) entry which is preliminary data.</text>
</comment>
<protein>
    <submittedName>
        <fullName evidence="1">Uncharacterized protein</fullName>
    </submittedName>
</protein>